<evidence type="ECO:0000259" key="9">
    <source>
        <dbReference type="PROSITE" id="PS50109"/>
    </source>
</evidence>
<keyword evidence="4" id="KW-0808">Transferase</keyword>
<dbReference type="Gene3D" id="6.10.340.10">
    <property type="match status" value="1"/>
</dbReference>
<dbReference type="SUPFAM" id="SSF55874">
    <property type="entry name" value="ATPase domain of HSP90 chaperone/DNA topoisomerase II/histidine kinase"/>
    <property type="match status" value="1"/>
</dbReference>
<feature type="transmembrane region" description="Helical" evidence="8">
    <location>
        <begin position="220"/>
        <end position="239"/>
    </location>
</feature>
<keyword evidence="8" id="KW-0472">Membrane</keyword>
<evidence type="ECO:0000256" key="3">
    <source>
        <dbReference type="ARBA" id="ARBA00022553"/>
    </source>
</evidence>
<dbReference type="InterPro" id="IPR004358">
    <property type="entry name" value="Sig_transdc_His_kin-like_C"/>
</dbReference>
<dbReference type="Pfam" id="PF02518">
    <property type="entry name" value="HATPase_c"/>
    <property type="match status" value="1"/>
</dbReference>
<evidence type="ECO:0000256" key="4">
    <source>
        <dbReference type="ARBA" id="ARBA00022679"/>
    </source>
</evidence>
<dbReference type="EC" id="2.7.13.3" evidence="2"/>
<dbReference type="RefSeq" id="WP_068143566.1">
    <property type="nucleotide sequence ID" value="NZ_JBHSCR010000014.1"/>
</dbReference>
<dbReference type="InterPro" id="IPR036097">
    <property type="entry name" value="HisK_dim/P_sf"/>
</dbReference>
<dbReference type="Gene3D" id="1.10.287.130">
    <property type="match status" value="1"/>
</dbReference>
<keyword evidence="3" id="KW-0597">Phosphoprotein</keyword>
<dbReference type="Proteomes" id="UP001595776">
    <property type="component" value="Unassembled WGS sequence"/>
</dbReference>
<dbReference type="InterPro" id="IPR005467">
    <property type="entry name" value="His_kinase_dom"/>
</dbReference>
<proteinExistence type="predicted"/>
<gene>
    <name evidence="10" type="ORF">ACFO5Q_13740</name>
</gene>
<reference evidence="11" key="1">
    <citation type="journal article" date="2019" name="Int. J. Syst. Evol. Microbiol.">
        <title>The Global Catalogue of Microorganisms (GCM) 10K type strain sequencing project: providing services to taxonomists for standard genome sequencing and annotation.</title>
        <authorList>
            <consortium name="The Broad Institute Genomics Platform"/>
            <consortium name="The Broad Institute Genome Sequencing Center for Infectious Disease"/>
            <person name="Wu L."/>
            <person name="Ma J."/>
        </authorList>
    </citation>
    <scope>NUCLEOTIDE SEQUENCE [LARGE SCALE GENOMIC DNA]</scope>
    <source>
        <strain evidence="11">CGMCC 1.15304</strain>
    </source>
</reference>
<sequence>MKAQRRTWAPGRWLADNLSLTQRATGFLVLLVVSVGGLLAAAFVVTSSQVFTDDLARRGQATATGIAKNVKLGVLVRDRLLLEQTLGPYLEDPDINYISILDPEGQVIATLPAGAVSEAVDANVASGVKRSRGPIVLQHSESSDEDTDTLGAGMHIGAPIWRDLLTSDSDDLFEEELLQDNDTEPPATTSSPKQELIGIVHLGVTTERVRGNINALIQQASLYAGGLALLGLIVAAWLLKRWLKPLQTVTSLARRARFGGLQKELDDEVTRDLLANSERHSHDELRILQSAFADMIHELRLHYKLQEEQKERLEQMVVERTMELTQAKEEAEAASIAKSRFLASMSHELRTPLNAVIGFSEMLQKDMAVTPEQTDEYLGYICESGKHLLDIINDILDLSKLEAGRFELQFNDAYLDQIVQEAVAFSQPLMDRKKQQLHLKVPALEITTDPRILKQVIINLVSNAVKFTPAEGHISIEATELGDQFELKVTDTGIGMTKQEIELAMQPFAQVSKQMYVQAEGEGTGLGLPLVEHFMLLMKGGMQIESEKGKGTTVILTVPIHPEAPQAHHGEDDFDYI</sequence>
<comment type="caution">
    <text evidence="10">The sequence shown here is derived from an EMBL/GenBank/DDBJ whole genome shotgun (WGS) entry which is preliminary data.</text>
</comment>
<evidence type="ECO:0000256" key="7">
    <source>
        <dbReference type="SAM" id="Coils"/>
    </source>
</evidence>
<keyword evidence="8" id="KW-1133">Transmembrane helix</keyword>
<dbReference type="CDD" id="cd00082">
    <property type="entry name" value="HisKA"/>
    <property type="match status" value="1"/>
</dbReference>
<keyword evidence="5 10" id="KW-0418">Kinase</keyword>
<dbReference type="InterPro" id="IPR050736">
    <property type="entry name" value="Sensor_HK_Regulatory"/>
</dbReference>
<name>A0ABV8UE37_9PROT</name>
<comment type="catalytic activity">
    <reaction evidence="1">
        <text>ATP + protein L-histidine = ADP + protein N-phospho-L-histidine.</text>
        <dbReference type="EC" id="2.7.13.3"/>
    </reaction>
</comment>
<evidence type="ECO:0000313" key="10">
    <source>
        <dbReference type="EMBL" id="MFC4348910.1"/>
    </source>
</evidence>
<evidence type="ECO:0000256" key="8">
    <source>
        <dbReference type="SAM" id="Phobius"/>
    </source>
</evidence>
<dbReference type="SMART" id="SM00387">
    <property type="entry name" value="HATPase_c"/>
    <property type="match status" value="1"/>
</dbReference>
<dbReference type="Gene3D" id="3.30.565.10">
    <property type="entry name" value="Histidine kinase-like ATPase, C-terminal domain"/>
    <property type="match status" value="1"/>
</dbReference>
<keyword evidence="8" id="KW-0812">Transmembrane</keyword>
<keyword evidence="11" id="KW-1185">Reference proteome</keyword>
<organism evidence="10 11">
    <name type="scientific">Kordiimonas lipolytica</name>
    <dbReference type="NCBI Taxonomy" id="1662421"/>
    <lineage>
        <taxon>Bacteria</taxon>
        <taxon>Pseudomonadati</taxon>
        <taxon>Pseudomonadota</taxon>
        <taxon>Alphaproteobacteria</taxon>
        <taxon>Kordiimonadales</taxon>
        <taxon>Kordiimonadaceae</taxon>
        <taxon>Kordiimonas</taxon>
    </lineage>
</organism>
<evidence type="ECO:0000256" key="1">
    <source>
        <dbReference type="ARBA" id="ARBA00000085"/>
    </source>
</evidence>
<dbReference type="PRINTS" id="PR00344">
    <property type="entry name" value="BCTRLSENSOR"/>
</dbReference>
<dbReference type="GO" id="GO:0016301">
    <property type="term" value="F:kinase activity"/>
    <property type="evidence" value="ECO:0007669"/>
    <property type="project" value="UniProtKB-KW"/>
</dbReference>
<dbReference type="SUPFAM" id="SSF47384">
    <property type="entry name" value="Homodimeric domain of signal transducing histidine kinase"/>
    <property type="match status" value="1"/>
</dbReference>
<dbReference type="InterPro" id="IPR003594">
    <property type="entry name" value="HATPase_dom"/>
</dbReference>
<dbReference type="InterPro" id="IPR036890">
    <property type="entry name" value="HATPase_C_sf"/>
</dbReference>
<dbReference type="PANTHER" id="PTHR43711">
    <property type="entry name" value="TWO-COMPONENT HISTIDINE KINASE"/>
    <property type="match status" value="1"/>
</dbReference>
<keyword evidence="7" id="KW-0175">Coiled coil</keyword>
<evidence type="ECO:0000256" key="2">
    <source>
        <dbReference type="ARBA" id="ARBA00012438"/>
    </source>
</evidence>
<dbReference type="SMART" id="SM00388">
    <property type="entry name" value="HisKA"/>
    <property type="match status" value="1"/>
</dbReference>
<keyword evidence="6" id="KW-0902">Two-component regulatory system</keyword>
<protein>
    <recommendedName>
        <fullName evidence="2">histidine kinase</fullName>
        <ecNumber evidence="2">2.7.13.3</ecNumber>
    </recommendedName>
</protein>
<evidence type="ECO:0000313" key="11">
    <source>
        <dbReference type="Proteomes" id="UP001595776"/>
    </source>
</evidence>
<dbReference type="Pfam" id="PF00512">
    <property type="entry name" value="HisKA"/>
    <property type="match status" value="1"/>
</dbReference>
<feature type="coiled-coil region" evidence="7">
    <location>
        <begin position="296"/>
        <end position="330"/>
    </location>
</feature>
<evidence type="ECO:0000256" key="5">
    <source>
        <dbReference type="ARBA" id="ARBA00022777"/>
    </source>
</evidence>
<evidence type="ECO:0000256" key="6">
    <source>
        <dbReference type="ARBA" id="ARBA00023012"/>
    </source>
</evidence>
<dbReference type="InterPro" id="IPR003661">
    <property type="entry name" value="HisK_dim/P_dom"/>
</dbReference>
<dbReference type="PANTHER" id="PTHR43711:SF26">
    <property type="entry name" value="SENSOR HISTIDINE KINASE RCSC"/>
    <property type="match status" value="1"/>
</dbReference>
<accession>A0ABV8UE37</accession>
<dbReference type="EMBL" id="JBHSCR010000014">
    <property type="protein sequence ID" value="MFC4348910.1"/>
    <property type="molecule type" value="Genomic_DNA"/>
</dbReference>
<feature type="domain" description="Histidine kinase" evidence="9">
    <location>
        <begin position="344"/>
        <end position="562"/>
    </location>
</feature>
<dbReference type="PROSITE" id="PS50109">
    <property type="entry name" value="HIS_KIN"/>
    <property type="match status" value="1"/>
</dbReference>